<reference evidence="6" key="2">
    <citation type="submission" date="2022-06" db="UniProtKB">
        <authorList>
            <consortium name="EnsemblMetazoa"/>
        </authorList>
    </citation>
    <scope>IDENTIFICATION</scope>
    <source>
        <strain evidence="6">PS312</strain>
    </source>
</reference>
<dbReference type="EnsemblMetazoa" id="PPA14580.1">
    <property type="protein sequence ID" value="PPA14580.1"/>
    <property type="gene ID" value="WBGene00104134"/>
</dbReference>
<feature type="region of interest" description="Disordered" evidence="5">
    <location>
        <begin position="584"/>
        <end position="608"/>
    </location>
</feature>
<dbReference type="SUPFAM" id="SSF57667">
    <property type="entry name" value="beta-beta-alpha zinc fingers"/>
    <property type="match status" value="5"/>
</dbReference>
<reference evidence="7" key="1">
    <citation type="journal article" date="2008" name="Nat. Genet.">
        <title>The Pristionchus pacificus genome provides a unique perspective on nematode lifestyle and parasitism.</title>
        <authorList>
            <person name="Dieterich C."/>
            <person name="Clifton S.W."/>
            <person name="Schuster L.N."/>
            <person name="Chinwalla A."/>
            <person name="Delehaunty K."/>
            <person name="Dinkelacker I."/>
            <person name="Fulton L."/>
            <person name="Fulton R."/>
            <person name="Godfrey J."/>
            <person name="Minx P."/>
            <person name="Mitreva M."/>
            <person name="Roeseler W."/>
            <person name="Tian H."/>
            <person name="Witte H."/>
            <person name="Yang S.P."/>
            <person name="Wilson R.K."/>
            <person name="Sommer R.J."/>
        </authorList>
    </citation>
    <scope>NUCLEOTIDE SEQUENCE [LARGE SCALE GENOMIC DNA]</scope>
    <source>
        <strain evidence="7">PS312</strain>
    </source>
</reference>
<keyword evidence="4" id="KW-0862">Zinc</keyword>
<proteinExistence type="predicted"/>
<dbReference type="GO" id="GO:0008270">
    <property type="term" value="F:zinc ion binding"/>
    <property type="evidence" value="ECO:0007669"/>
    <property type="project" value="UniProtKB-KW"/>
</dbReference>
<dbReference type="AlphaFoldDB" id="A0A2A6CBU5"/>
<evidence type="ECO:0000256" key="2">
    <source>
        <dbReference type="ARBA" id="ARBA00022737"/>
    </source>
</evidence>
<accession>A0A8R1YE95</accession>
<evidence type="ECO:0000313" key="6">
    <source>
        <dbReference type="EnsemblMetazoa" id="PPA14580.1"/>
    </source>
</evidence>
<dbReference type="PANTHER" id="PTHR24403">
    <property type="entry name" value="ZINC FINGER PROTEIN"/>
    <property type="match status" value="1"/>
</dbReference>
<dbReference type="PROSITE" id="PS00028">
    <property type="entry name" value="ZINC_FINGER_C2H2_1"/>
    <property type="match status" value="4"/>
</dbReference>
<feature type="region of interest" description="Disordered" evidence="5">
    <location>
        <begin position="776"/>
        <end position="801"/>
    </location>
</feature>
<evidence type="ECO:0000256" key="3">
    <source>
        <dbReference type="ARBA" id="ARBA00022771"/>
    </source>
</evidence>
<dbReference type="Gene3D" id="3.30.160.60">
    <property type="entry name" value="Classic Zinc Finger"/>
    <property type="match status" value="5"/>
</dbReference>
<gene>
    <name evidence="6" type="primary">WBGene00104134</name>
</gene>
<dbReference type="InterPro" id="IPR036236">
    <property type="entry name" value="Znf_C2H2_sf"/>
</dbReference>
<dbReference type="SMART" id="SM00355">
    <property type="entry name" value="ZnF_C2H2"/>
    <property type="match status" value="17"/>
</dbReference>
<evidence type="ECO:0000256" key="1">
    <source>
        <dbReference type="ARBA" id="ARBA00022723"/>
    </source>
</evidence>
<keyword evidence="1" id="KW-0479">Metal-binding</keyword>
<dbReference type="OrthoDB" id="5815677at2759"/>
<keyword evidence="2" id="KW-0677">Repeat</keyword>
<evidence type="ECO:0000256" key="5">
    <source>
        <dbReference type="SAM" id="MobiDB-lite"/>
    </source>
</evidence>
<keyword evidence="7" id="KW-1185">Reference proteome</keyword>
<dbReference type="InterPro" id="IPR050688">
    <property type="entry name" value="Zinc_finger/UBP_domain"/>
</dbReference>
<protein>
    <submittedName>
        <fullName evidence="6">Spr-4</fullName>
    </submittedName>
</protein>
<dbReference type="Proteomes" id="UP000005239">
    <property type="component" value="Unassembled WGS sequence"/>
</dbReference>
<evidence type="ECO:0000256" key="4">
    <source>
        <dbReference type="ARBA" id="ARBA00022833"/>
    </source>
</evidence>
<dbReference type="PROSITE" id="PS50157">
    <property type="entry name" value="ZINC_FINGER_C2H2_2"/>
    <property type="match status" value="2"/>
</dbReference>
<dbReference type="PANTHER" id="PTHR24403:SF67">
    <property type="entry name" value="FI01116P-RELATED"/>
    <property type="match status" value="1"/>
</dbReference>
<sequence>MDPSPPSDSSSDLRRSKRNKFHLDVTTMHLIHPERARKHTSSASPLPRENREDKVSAPPILLPQVEIKKRKLTTVVDEVEDENEEEIGKEKNIEVTPTIRQNSPKKRKSGTGKERNKPHKCSKCPASFDSMISLEIHYTLHSSGKKHTCTHCDYSSNSLHAVRTHIKMHVASLNGNIGKSSSSSVSPSSLSHCVTSLSTSSIDVQPLSIIVSQDESSNVDEEEEELSPIPPFLPANTVTNSTRIQTTFNGKYKCPICPFTTRDNERLDRHNHGHSKGVGFLCPLCTFKSESAGFLKRHVEIHGVKEYDWPPQYVGISPGMNGIIEKNEKEGSPTLIPIGKVLKAAHNALIPLAALQNNQSSSLLHLRPSSSSSTSLVSNRIENGNGIEIDDPISKGRKEMARGRGRGWRKGRMEKCREKDCTHHTTNRAKAVIHRMKNHWNKKIVSRRLCGECGMRLNGEGAKRIHWMKNHRNMKWNGNVLKKYRDERCGTKNEVDELPTLIREKYMCDECPYSSNVRSKLDRHHSKHVIREDFNCEFCSFSCRNNELLQSHQRIHFFRHIDKNEKEGEIPSTPTPTIERMDRVDRVESDSPPALERAESSMGEGEEMPVLESVGAPPVLEMEVDMKEENGKKNKGGRKKGDLKITEEVKERKPEQLRLIEKAVRIRNVGVIGIKRMGGEMKRKYKCIHCPFTAPFISMLWRHSRHHLFTSSSSSSSLHHCSDCTFTTSLLPIFSTHLSMHVQARDSFPCEFCPFVGISSSSLDGHIEWTGHGIPSIPSIPSRSSPSHDKSNVQMGGSKGEKPISFNFISSHKWMRPSNEEKKLLRLINNSKCSRNHQCPDCPFSDPNELIYNLHKEMHQGPKQAFECNVCSYSTSSPEGLHNHISLHIPPDTIPIKRATIRRRPSIDVIPSGIPSFDCSSCNFRTLDQAAFHVHKLEHAQLIQQRLVTQIKRCAIVEDEYKKKNRMKAITTKSLKQIPCDKCDFVCETASALIRHREFHGNKGSFECHICDYAASTKQITEFHIVHHHTKKAVAHLKKQAILMPESTKMKVPYTLEEKVKLAGQVFLCELCDSQFLEMRQILTHWEVDHSRQGDDTACHLSLGMLPTNRVLTKA</sequence>
<feature type="region of interest" description="Disordered" evidence="5">
    <location>
        <begin position="83"/>
        <end position="122"/>
    </location>
</feature>
<dbReference type="GO" id="GO:0000981">
    <property type="term" value="F:DNA-binding transcription factor activity, RNA polymerase II-specific"/>
    <property type="evidence" value="ECO:0000318"/>
    <property type="project" value="GO_Central"/>
</dbReference>
<dbReference type="InterPro" id="IPR013087">
    <property type="entry name" value="Znf_C2H2_type"/>
</dbReference>
<dbReference type="GO" id="GO:0006357">
    <property type="term" value="P:regulation of transcription by RNA polymerase II"/>
    <property type="evidence" value="ECO:0000318"/>
    <property type="project" value="GO_Central"/>
</dbReference>
<feature type="compositionally biased region" description="Basic residues" evidence="5">
    <location>
        <begin position="103"/>
        <end position="122"/>
    </location>
</feature>
<accession>A0A2A6CBU5</accession>
<keyword evidence="3" id="KW-0863">Zinc-finger</keyword>
<feature type="compositionally biased region" description="Low complexity" evidence="5">
    <location>
        <begin position="776"/>
        <end position="785"/>
    </location>
</feature>
<feature type="region of interest" description="Disordered" evidence="5">
    <location>
        <begin position="1"/>
        <end position="60"/>
    </location>
</feature>
<organism evidence="6 7">
    <name type="scientific">Pristionchus pacificus</name>
    <name type="common">Parasitic nematode worm</name>
    <dbReference type="NCBI Taxonomy" id="54126"/>
    <lineage>
        <taxon>Eukaryota</taxon>
        <taxon>Metazoa</taxon>
        <taxon>Ecdysozoa</taxon>
        <taxon>Nematoda</taxon>
        <taxon>Chromadorea</taxon>
        <taxon>Rhabditida</taxon>
        <taxon>Rhabditina</taxon>
        <taxon>Diplogasteromorpha</taxon>
        <taxon>Diplogasteroidea</taxon>
        <taxon>Neodiplogasteridae</taxon>
        <taxon>Pristionchus</taxon>
    </lineage>
</organism>
<evidence type="ECO:0000313" key="7">
    <source>
        <dbReference type="Proteomes" id="UP000005239"/>
    </source>
</evidence>
<name>A0A2A6CBU5_PRIPA</name>